<organism evidence="2 3">
    <name type="scientific">Caballeronia novacaledonica</name>
    <dbReference type="NCBI Taxonomy" id="1544861"/>
    <lineage>
        <taxon>Bacteria</taxon>
        <taxon>Pseudomonadati</taxon>
        <taxon>Pseudomonadota</taxon>
        <taxon>Betaproteobacteria</taxon>
        <taxon>Burkholderiales</taxon>
        <taxon>Burkholderiaceae</taxon>
        <taxon>Caballeronia</taxon>
    </lineage>
</organism>
<dbReference type="PROSITE" id="PS51257">
    <property type="entry name" value="PROKAR_LIPOPROTEIN"/>
    <property type="match status" value="1"/>
</dbReference>
<dbReference type="Proteomes" id="UP001055111">
    <property type="component" value="Unassembled WGS sequence"/>
</dbReference>
<gene>
    <name evidence="2" type="ORF">CBA19CS42_24345</name>
</gene>
<keyword evidence="1" id="KW-0732">Signal</keyword>
<dbReference type="RefSeq" id="WP_238214404.1">
    <property type="nucleotide sequence ID" value="NZ_BPUS01000011.1"/>
</dbReference>
<sequence length="198" mass="22486">MPTETRNHWLKKMRLLMNLACLITVSACSGATDIARHDGSWSGLVSTIHNIARYGDLGDYKYTSKELGIDFALKAKKPVFRLGVKTNIISISYEAMSPSSYYGKFIDQSKVVYVLNRSRDQNPSFMQIPIRPDAECLTQERLTGAVGGGGWNERLSYEAHVRYDFISKRNDNVIVIYVFSKQTRCLEFVNIDQNKLSE</sequence>
<name>A0AA37IDK7_9BURK</name>
<feature type="signal peptide" evidence="1">
    <location>
        <begin position="1"/>
        <end position="31"/>
    </location>
</feature>
<protein>
    <recommendedName>
        <fullName evidence="4">Lipoprotein</fullName>
    </recommendedName>
</protein>
<reference evidence="2" key="1">
    <citation type="submission" date="2022-09" db="EMBL/GenBank/DDBJ databases">
        <title>Isolation and characterization of 3-chlorobenzoate degrading bacteria from soils in Shizuoka.</title>
        <authorList>
            <person name="Ifat A."/>
            <person name="Ogawa N."/>
            <person name="Kimbara K."/>
            <person name="Moriuchi R."/>
            <person name="Dohra H."/>
            <person name="Shintani M."/>
        </authorList>
    </citation>
    <scope>NUCLEOTIDE SEQUENCE</scope>
    <source>
        <strain evidence="2">19CS4-2</strain>
    </source>
</reference>
<comment type="caution">
    <text evidence="2">The sequence shown here is derived from an EMBL/GenBank/DDBJ whole genome shotgun (WGS) entry which is preliminary data.</text>
</comment>
<proteinExistence type="predicted"/>
<evidence type="ECO:0008006" key="4">
    <source>
        <dbReference type="Google" id="ProtNLM"/>
    </source>
</evidence>
<accession>A0AA37IDK7</accession>
<dbReference type="EMBL" id="BPUS01000011">
    <property type="protein sequence ID" value="GJH27707.1"/>
    <property type="molecule type" value="Genomic_DNA"/>
</dbReference>
<evidence type="ECO:0000313" key="2">
    <source>
        <dbReference type="EMBL" id="GJH27707.1"/>
    </source>
</evidence>
<dbReference type="AlphaFoldDB" id="A0AA37IDK7"/>
<evidence type="ECO:0000313" key="3">
    <source>
        <dbReference type="Proteomes" id="UP001055111"/>
    </source>
</evidence>
<evidence type="ECO:0000256" key="1">
    <source>
        <dbReference type="SAM" id="SignalP"/>
    </source>
</evidence>
<feature type="chain" id="PRO_5041290375" description="Lipoprotein" evidence="1">
    <location>
        <begin position="32"/>
        <end position="198"/>
    </location>
</feature>